<evidence type="ECO:0000313" key="1">
    <source>
        <dbReference type="EMBL" id="KAJ8112130.1"/>
    </source>
</evidence>
<comment type="caution">
    <text evidence="1">The sequence shown here is derived from an EMBL/GenBank/DDBJ whole genome shotgun (WGS) entry which is preliminary data.</text>
</comment>
<name>A0ACC2IAG1_9PLEO</name>
<gene>
    <name evidence="1" type="ORF">OPT61_g5431</name>
</gene>
<proteinExistence type="predicted"/>
<protein>
    <submittedName>
        <fullName evidence="1">Uncharacterized protein</fullName>
    </submittedName>
</protein>
<dbReference type="EMBL" id="JAPHNI010000349">
    <property type="protein sequence ID" value="KAJ8112130.1"/>
    <property type="molecule type" value="Genomic_DNA"/>
</dbReference>
<organism evidence="1 2">
    <name type="scientific">Boeremia exigua</name>
    <dbReference type="NCBI Taxonomy" id="749465"/>
    <lineage>
        <taxon>Eukaryota</taxon>
        <taxon>Fungi</taxon>
        <taxon>Dikarya</taxon>
        <taxon>Ascomycota</taxon>
        <taxon>Pezizomycotina</taxon>
        <taxon>Dothideomycetes</taxon>
        <taxon>Pleosporomycetidae</taxon>
        <taxon>Pleosporales</taxon>
        <taxon>Pleosporineae</taxon>
        <taxon>Didymellaceae</taxon>
        <taxon>Boeremia</taxon>
    </lineage>
</organism>
<evidence type="ECO:0000313" key="2">
    <source>
        <dbReference type="Proteomes" id="UP001153331"/>
    </source>
</evidence>
<accession>A0ACC2IAG1</accession>
<sequence length="102" mass="11105">MTSMLVLFVMDNHLVKALTMVWAAKDGHRRQQGWEVRQTLLGERGLAPRADAHDPTKGDQSFTESILAATAGSSGCFSAVEQHRSLLAHESKPHMAGPHETG</sequence>
<reference evidence="1" key="1">
    <citation type="submission" date="2022-11" db="EMBL/GenBank/DDBJ databases">
        <title>Genome Sequence of Boeremia exigua.</title>
        <authorList>
            <person name="Buettner E."/>
        </authorList>
    </citation>
    <scope>NUCLEOTIDE SEQUENCE</scope>
    <source>
        <strain evidence="1">CU02</strain>
    </source>
</reference>
<keyword evidence="2" id="KW-1185">Reference proteome</keyword>
<dbReference type="Proteomes" id="UP001153331">
    <property type="component" value="Unassembled WGS sequence"/>
</dbReference>